<keyword evidence="3" id="KW-0012">Acyltransferase</keyword>
<keyword evidence="1" id="KW-0808">Transferase</keyword>
<reference evidence="7" key="1">
    <citation type="journal article" date="2019" name="Int. J. Syst. Evol. Microbiol.">
        <title>The Global Catalogue of Microorganisms (GCM) 10K type strain sequencing project: providing services to taxonomists for standard genome sequencing and annotation.</title>
        <authorList>
            <consortium name="The Broad Institute Genomics Platform"/>
            <consortium name="The Broad Institute Genome Sequencing Center for Infectious Disease"/>
            <person name="Wu L."/>
            <person name="Ma J."/>
        </authorList>
    </citation>
    <scope>NUCLEOTIDE SEQUENCE [LARGE SCALE GENOMIC DNA]</scope>
    <source>
        <strain evidence="7">JCM 16673</strain>
    </source>
</reference>
<keyword evidence="6" id="KW-0378">Hydrolase</keyword>
<dbReference type="PANTHER" id="PTHR32268">
    <property type="entry name" value="HOMOSERINE O-ACETYLTRANSFERASE"/>
    <property type="match status" value="1"/>
</dbReference>
<proteinExistence type="predicted"/>
<name>A0ABP7TRT0_9BURK</name>
<evidence type="ECO:0000256" key="3">
    <source>
        <dbReference type="ARBA" id="ARBA00023315"/>
    </source>
</evidence>
<organism evidence="6 7">
    <name type="scientific">Actimicrobium antarcticum</name>
    <dbReference type="NCBI Taxonomy" id="1051899"/>
    <lineage>
        <taxon>Bacteria</taxon>
        <taxon>Pseudomonadati</taxon>
        <taxon>Pseudomonadota</taxon>
        <taxon>Betaproteobacteria</taxon>
        <taxon>Burkholderiales</taxon>
        <taxon>Oxalobacteraceae</taxon>
        <taxon>Actimicrobium</taxon>
    </lineage>
</organism>
<evidence type="ECO:0000313" key="6">
    <source>
        <dbReference type="EMBL" id="GAA4030281.1"/>
    </source>
</evidence>
<gene>
    <name evidence="6" type="ORF">GCM10022212_30670</name>
</gene>
<evidence type="ECO:0000256" key="1">
    <source>
        <dbReference type="ARBA" id="ARBA00022679"/>
    </source>
</evidence>
<keyword evidence="7" id="KW-1185">Reference proteome</keyword>
<feature type="signal peptide" evidence="4">
    <location>
        <begin position="1"/>
        <end position="23"/>
    </location>
</feature>
<keyword evidence="4" id="KW-0732">Signal</keyword>
<evidence type="ECO:0000256" key="2">
    <source>
        <dbReference type="ARBA" id="ARBA00023167"/>
    </source>
</evidence>
<dbReference type="InterPro" id="IPR008220">
    <property type="entry name" value="HAT_MetX-like"/>
</dbReference>
<dbReference type="RefSeq" id="WP_344764556.1">
    <property type="nucleotide sequence ID" value="NZ_BAAAZE010000013.1"/>
</dbReference>
<sequence>MKPSATLLCAALTMTLTAMPVLAADFPAPTEGDWIVRDFRFRSGEVLPELKLHYTTIGAPTGEPVLLLHGTTQSGSSLLSPLFGGELFGPGQPLDASKYYVILPDAIGHGKSSKPSDGMRASFPKYSTEDMVDAQNRLVTEHLGVRHLRMVLGYSMGGMETWIYAQKYPGMMDVAVPMASLPIEMSGRNWMLRRLIIDTIRNDPSWMHGNYTTQPRSAQFASVFFGLATNGGNQALQKAAPTREKADALLNQRLAAPFPADANDVLYQWESSRDYNPSAGLERITATLLAINSADDERNPPELGVMERELRRIKNARLLLIPGSDMTAGHGTGFQAKLWKKELATLLENAPRLAK</sequence>
<dbReference type="EMBL" id="BAAAZE010000013">
    <property type="protein sequence ID" value="GAA4030281.1"/>
    <property type="molecule type" value="Genomic_DNA"/>
</dbReference>
<feature type="domain" description="AB hydrolase-1" evidence="5">
    <location>
        <begin position="64"/>
        <end position="323"/>
    </location>
</feature>
<keyword evidence="2" id="KW-0486">Methionine biosynthesis</keyword>
<evidence type="ECO:0000259" key="5">
    <source>
        <dbReference type="Pfam" id="PF00561"/>
    </source>
</evidence>
<dbReference type="Gene3D" id="3.40.50.1820">
    <property type="entry name" value="alpha/beta hydrolase"/>
    <property type="match status" value="1"/>
</dbReference>
<keyword evidence="2" id="KW-0028">Amino-acid biosynthesis</keyword>
<comment type="caution">
    <text evidence="6">The sequence shown here is derived from an EMBL/GenBank/DDBJ whole genome shotgun (WGS) entry which is preliminary data.</text>
</comment>
<feature type="chain" id="PRO_5046498150" evidence="4">
    <location>
        <begin position="24"/>
        <end position="355"/>
    </location>
</feature>
<dbReference type="GO" id="GO:0016787">
    <property type="term" value="F:hydrolase activity"/>
    <property type="evidence" value="ECO:0007669"/>
    <property type="project" value="UniProtKB-KW"/>
</dbReference>
<dbReference type="PIRSF" id="PIRSF000443">
    <property type="entry name" value="Homoser_Ac_trans"/>
    <property type="match status" value="1"/>
</dbReference>
<dbReference type="InterPro" id="IPR000073">
    <property type="entry name" value="AB_hydrolase_1"/>
</dbReference>
<accession>A0ABP7TRT0</accession>
<dbReference type="NCBIfam" id="NF005071">
    <property type="entry name" value="PRK06489.1"/>
    <property type="match status" value="1"/>
</dbReference>
<evidence type="ECO:0000313" key="7">
    <source>
        <dbReference type="Proteomes" id="UP001501353"/>
    </source>
</evidence>
<dbReference type="SUPFAM" id="SSF53474">
    <property type="entry name" value="alpha/beta-Hydrolases"/>
    <property type="match status" value="1"/>
</dbReference>
<protein>
    <submittedName>
        <fullName evidence="6">Alpha/beta fold hydrolase</fullName>
    </submittedName>
</protein>
<dbReference type="InterPro" id="IPR029058">
    <property type="entry name" value="AB_hydrolase_fold"/>
</dbReference>
<dbReference type="Pfam" id="PF00561">
    <property type="entry name" value="Abhydrolase_1"/>
    <property type="match status" value="1"/>
</dbReference>
<dbReference type="Proteomes" id="UP001501353">
    <property type="component" value="Unassembled WGS sequence"/>
</dbReference>
<dbReference type="PANTHER" id="PTHR32268:SF11">
    <property type="entry name" value="HOMOSERINE O-ACETYLTRANSFERASE"/>
    <property type="match status" value="1"/>
</dbReference>
<evidence type="ECO:0000256" key="4">
    <source>
        <dbReference type="SAM" id="SignalP"/>
    </source>
</evidence>